<feature type="compositionally biased region" description="Basic residues" evidence="2">
    <location>
        <begin position="1"/>
        <end position="10"/>
    </location>
</feature>
<sequence>MAAHPNKRPRPGSGGSSAGLQMEDIVVLISSDSDLSDVDVGGPPRPVQQAVATSSLSFGGEDLLASLRAEAAASAATRPSIPTPSFSADDLLPGRAHPPAAIFDSRSAPALDSGWSDAVPPLGPSLNHGSRPVSPSQQPRQRANVGSKRLSGAAARSSTSAALAPDTAPAPRITIDRRWDIPRSKGKVRDDLAPALIESLEHMCDAKFFPSITRSELAYSLPPLPGLGSGPASVPPDPVQPVDLDLQELTALFPSGNAHPGSRLSQRSLPVARSLQVVISEPLNLYPAGAFETSSSLTVPVTYTLALVTAREFAEPAFRATLRRTLAEWAFAASPRSSLPWCTDVPGSGTRPVPTGLRDFDPFVDLFSSGPGGLGRQSPSREAGTIQSHRRHALLIVEGRAVFEKSLRKAAAARFASAAAEVASQGADLSSGLSSGGSSDEEEPTDAPGDLGTGRPAPILTTTQFRQALVHLQLDTGIQLVETATRKESVRKLLALVYSLIRKNRRVGSDVGQQHLEAFKRTATSAGQAPAAVFLKNALMMIPKVSEDVADAIVMVYPSLAALMRQYESLVGVDPGSDPGRVRQAEQLLADIIPRNRLRPIGLPLSKVVFQTMYARGRDGAQRFVADL</sequence>
<comment type="similarity">
    <text evidence="1">Belongs to the XPF family.</text>
</comment>
<dbReference type="InterPro" id="IPR042530">
    <property type="entry name" value="EME1/EME2_C"/>
</dbReference>
<dbReference type="Proteomes" id="UP000030693">
    <property type="component" value="Unassembled WGS sequence"/>
</dbReference>
<feature type="region of interest" description="Disordered" evidence="2">
    <location>
        <begin position="426"/>
        <end position="458"/>
    </location>
</feature>
<dbReference type="GO" id="GO:0005634">
    <property type="term" value="C:nucleus"/>
    <property type="evidence" value="ECO:0007669"/>
    <property type="project" value="UniProtKB-SubCell"/>
</dbReference>
<feature type="compositionally biased region" description="Low complexity" evidence="2">
    <location>
        <begin position="149"/>
        <end position="164"/>
    </location>
</feature>
<dbReference type="GO" id="GO:0006308">
    <property type="term" value="P:DNA catabolic process"/>
    <property type="evidence" value="ECO:0007669"/>
    <property type="project" value="UniProtKB-UniRule"/>
</dbReference>
<dbReference type="OrthoDB" id="343092at2759"/>
<keyword evidence="1" id="KW-0255">Endonuclease</keyword>
<protein>
    <recommendedName>
        <fullName evidence="1">Crossover junction endonuclease MUS81</fullName>
        <ecNumber evidence="1">3.1.22.-</ecNumber>
    </recommendedName>
</protein>
<comment type="subunit">
    <text evidence="1">Interacts with EME1.</text>
</comment>
<dbReference type="Gene3D" id="1.10.150.670">
    <property type="entry name" value="Crossover junction endonuclease EME1, DNA-binding domain"/>
    <property type="match status" value="1"/>
</dbReference>
<dbReference type="PANTHER" id="PTHR13451">
    <property type="entry name" value="CLASS II CROSSOVER JUNCTION ENDONUCLEASE MUS81"/>
    <property type="match status" value="1"/>
</dbReference>
<reference evidence="3" key="1">
    <citation type="submission" date="2013-04" db="EMBL/GenBank/DDBJ databases">
        <title>The Genome Sequence of Fonticula alba ATCC 38817.</title>
        <authorList>
            <consortium name="The Broad Institute Genomics Platform"/>
            <person name="Russ C."/>
            <person name="Cuomo C."/>
            <person name="Burger G."/>
            <person name="Gray M.W."/>
            <person name="Holland P.W.H."/>
            <person name="King N."/>
            <person name="Lang F.B.F."/>
            <person name="Roger A.J."/>
            <person name="Ruiz-Trillo I."/>
            <person name="Brown M."/>
            <person name="Walker B."/>
            <person name="Young S."/>
            <person name="Zeng Q."/>
            <person name="Gargeya S."/>
            <person name="Fitzgerald M."/>
            <person name="Haas B."/>
            <person name="Abouelleil A."/>
            <person name="Allen A.W."/>
            <person name="Alvarado L."/>
            <person name="Arachchi H.M."/>
            <person name="Berlin A.M."/>
            <person name="Chapman S.B."/>
            <person name="Gainer-Dewar J."/>
            <person name="Goldberg J."/>
            <person name="Griggs A."/>
            <person name="Gujja S."/>
            <person name="Hansen M."/>
            <person name="Howarth C."/>
            <person name="Imamovic A."/>
            <person name="Ireland A."/>
            <person name="Larimer J."/>
            <person name="McCowan C."/>
            <person name="Murphy C."/>
            <person name="Pearson M."/>
            <person name="Poon T.W."/>
            <person name="Priest M."/>
            <person name="Roberts A."/>
            <person name="Saif S."/>
            <person name="Shea T."/>
            <person name="Sisk P."/>
            <person name="Sykes S."/>
            <person name="Wortman J."/>
            <person name="Nusbaum C."/>
            <person name="Birren B."/>
        </authorList>
    </citation>
    <scope>NUCLEOTIDE SEQUENCE [LARGE SCALE GENOMIC DNA]</scope>
    <source>
        <strain evidence="3">ATCC 38817</strain>
    </source>
</reference>
<comment type="function">
    <text evidence="1">Interacts with EME1 to form a DNA structure-specific endonuclease with substrate preference for branched DNA structures with a 5'-end at the branch nick. Typical substrates include 3'-flap structures, D-loops, replication forks and nicked Holliday junctions. May be required in mitosis for the processing of stalled or collapsed replication fork intermediates. May be required in meiosis for the repair of meiosis-specific double strand breaks subsequent to single-end invasion (SEI).</text>
</comment>
<keyword evidence="1" id="KW-0227">DNA damage</keyword>
<keyword evidence="1" id="KW-0540">Nuclease</keyword>
<evidence type="ECO:0000313" key="4">
    <source>
        <dbReference type="Proteomes" id="UP000030693"/>
    </source>
</evidence>
<proteinExistence type="inferred from homology"/>
<dbReference type="PANTHER" id="PTHR13451:SF0">
    <property type="entry name" value="CROSSOVER JUNCTION ENDONUCLEASE MUS81"/>
    <property type="match status" value="1"/>
</dbReference>
<dbReference type="GO" id="GO:0000712">
    <property type="term" value="P:resolution of meiotic recombination intermediates"/>
    <property type="evidence" value="ECO:0007669"/>
    <property type="project" value="TreeGrafter"/>
</dbReference>
<dbReference type="GO" id="GO:0003677">
    <property type="term" value="F:DNA binding"/>
    <property type="evidence" value="ECO:0007669"/>
    <property type="project" value="UniProtKB-UniRule"/>
</dbReference>
<feature type="region of interest" description="Disordered" evidence="2">
    <location>
        <begin position="1"/>
        <end position="23"/>
    </location>
</feature>
<keyword evidence="1" id="KW-0460">Magnesium</keyword>
<dbReference type="GO" id="GO:0046872">
    <property type="term" value="F:metal ion binding"/>
    <property type="evidence" value="ECO:0007669"/>
    <property type="project" value="UniProtKB-UniRule"/>
</dbReference>
<gene>
    <name evidence="3" type="ORF">H696_02336</name>
</gene>
<evidence type="ECO:0000256" key="2">
    <source>
        <dbReference type="SAM" id="MobiDB-lite"/>
    </source>
</evidence>
<organism evidence="3">
    <name type="scientific">Fonticula alba</name>
    <name type="common">Slime mold</name>
    <dbReference type="NCBI Taxonomy" id="691883"/>
    <lineage>
        <taxon>Eukaryota</taxon>
        <taxon>Rotosphaerida</taxon>
        <taxon>Fonticulaceae</taxon>
        <taxon>Fonticula</taxon>
    </lineage>
</organism>
<keyword evidence="4" id="KW-1185">Reference proteome</keyword>
<dbReference type="EC" id="3.1.22.-" evidence="1"/>
<comment type="subcellular location">
    <subcellularLocation>
        <location evidence="1">Nucleus</location>
    </subcellularLocation>
</comment>
<dbReference type="EMBL" id="KB932203">
    <property type="protein sequence ID" value="KCV71385.1"/>
    <property type="molecule type" value="Genomic_DNA"/>
</dbReference>
<keyword evidence="1" id="KW-0539">Nucleus</keyword>
<keyword evidence="1" id="KW-0378">Hydrolase</keyword>
<dbReference type="GO" id="GO:0008821">
    <property type="term" value="F:crossover junction DNA endonuclease activity"/>
    <property type="evidence" value="ECO:0007669"/>
    <property type="project" value="UniProtKB-UniRule"/>
</dbReference>
<keyword evidence="1" id="KW-0479">Metal-binding</keyword>
<dbReference type="InterPro" id="IPR033309">
    <property type="entry name" value="Mus81"/>
</dbReference>
<feature type="compositionally biased region" description="Low complexity" evidence="2">
    <location>
        <begin position="426"/>
        <end position="438"/>
    </location>
</feature>
<dbReference type="GO" id="GO:0000727">
    <property type="term" value="P:double-strand break repair via break-induced replication"/>
    <property type="evidence" value="ECO:0007669"/>
    <property type="project" value="UniProtKB-UniRule"/>
</dbReference>
<name>A0A058ZAI8_FONAL</name>
<dbReference type="GO" id="GO:0048476">
    <property type="term" value="C:Holliday junction resolvase complex"/>
    <property type="evidence" value="ECO:0007669"/>
    <property type="project" value="UniProtKB-UniRule"/>
</dbReference>
<evidence type="ECO:0000313" key="3">
    <source>
        <dbReference type="EMBL" id="KCV71385.1"/>
    </source>
</evidence>
<dbReference type="GO" id="GO:0048257">
    <property type="term" value="F:3'-flap endonuclease activity"/>
    <property type="evidence" value="ECO:0007669"/>
    <property type="project" value="TreeGrafter"/>
</dbReference>
<feature type="region of interest" description="Disordered" evidence="2">
    <location>
        <begin position="70"/>
        <end position="102"/>
    </location>
</feature>
<keyword evidence="1" id="KW-0233">DNA recombination</keyword>
<dbReference type="GO" id="GO:0031573">
    <property type="term" value="P:mitotic intra-S DNA damage checkpoint signaling"/>
    <property type="evidence" value="ECO:0007669"/>
    <property type="project" value="TreeGrafter"/>
</dbReference>
<comment type="cofactor">
    <cofactor evidence="1">
        <name>Mg(2+)</name>
        <dbReference type="ChEBI" id="CHEBI:18420"/>
    </cofactor>
</comment>
<feature type="region of interest" description="Disordered" evidence="2">
    <location>
        <begin position="114"/>
        <end position="169"/>
    </location>
</feature>
<dbReference type="AlphaFoldDB" id="A0A058ZAI8"/>
<evidence type="ECO:0000256" key="1">
    <source>
        <dbReference type="RuleBase" id="RU369042"/>
    </source>
</evidence>
<accession>A0A058ZAI8</accession>
<dbReference type="RefSeq" id="XP_009494508.1">
    <property type="nucleotide sequence ID" value="XM_009496233.1"/>
</dbReference>
<keyword evidence="1" id="KW-0234">DNA repair</keyword>
<dbReference type="GeneID" id="20527061"/>